<dbReference type="InterPro" id="IPR050559">
    <property type="entry name" value="P-Pant_transferase_sf"/>
</dbReference>
<dbReference type="PANTHER" id="PTHR12215:SF10">
    <property type="entry name" value="L-AMINOADIPATE-SEMIALDEHYDE DEHYDROGENASE-PHOSPHOPANTETHEINYL TRANSFERASE"/>
    <property type="match status" value="1"/>
</dbReference>
<dbReference type="SUPFAM" id="SSF56214">
    <property type="entry name" value="4'-phosphopantetheinyl transferase"/>
    <property type="match status" value="1"/>
</dbReference>
<evidence type="ECO:0000313" key="5">
    <source>
        <dbReference type="Proteomes" id="UP000295724"/>
    </source>
</evidence>
<protein>
    <submittedName>
        <fullName evidence="4">4'-phosphopantetheinyl transferase superfamily protein</fullName>
    </submittedName>
</protein>
<dbReference type="PANTHER" id="PTHR12215">
    <property type="entry name" value="PHOSPHOPANTETHEINE TRANSFERASE"/>
    <property type="match status" value="1"/>
</dbReference>
<dbReference type="InterPro" id="IPR037143">
    <property type="entry name" value="4-PPantetheinyl_Trfase_dom_sf"/>
</dbReference>
<dbReference type="GO" id="GO:0019878">
    <property type="term" value="P:lysine biosynthetic process via aminoadipic acid"/>
    <property type="evidence" value="ECO:0007669"/>
    <property type="project" value="TreeGrafter"/>
</dbReference>
<keyword evidence="5" id="KW-1185">Reference proteome</keyword>
<organism evidence="4 5">
    <name type="scientific">Marinicella litoralis</name>
    <dbReference type="NCBI Taxonomy" id="644220"/>
    <lineage>
        <taxon>Bacteria</taxon>
        <taxon>Pseudomonadati</taxon>
        <taxon>Pseudomonadota</taxon>
        <taxon>Gammaproteobacteria</taxon>
        <taxon>Lysobacterales</taxon>
        <taxon>Marinicellaceae</taxon>
        <taxon>Marinicella</taxon>
    </lineage>
</organism>
<dbReference type="EMBL" id="SNZB01000001">
    <property type="protein sequence ID" value="TDR23641.1"/>
    <property type="molecule type" value="Genomic_DNA"/>
</dbReference>
<dbReference type="GO" id="GO:0000287">
    <property type="term" value="F:magnesium ion binding"/>
    <property type="evidence" value="ECO:0007669"/>
    <property type="project" value="InterPro"/>
</dbReference>
<dbReference type="GO" id="GO:0008897">
    <property type="term" value="F:holo-[acyl-carrier-protein] synthase activity"/>
    <property type="evidence" value="ECO:0007669"/>
    <property type="project" value="InterPro"/>
</dbReference>
<name>A0A4V3DIY5_9GAMM</name>
<dbReference type="GO" id="GO:0005829">
    <property type="term" value="C:cytosol"/>
    <property type="evidence" value="ECO:0007669"/>
    <property type="project" value="TreeGrafter"/>
</dbReference>
<proteinExistence type="inferred from homology"/>
<gene>
    <name evidence="4" type="ORF">C8D91_0505</name>
</gene>
<keyword evidence="2 4" id="KW-0808">Transferase</keyword>
<evidence type="ECO:0000313" key="4">
    <source>
        <dbReference type="EMBL" id="TDR23641.1"/>
    </source>
</evidence>
<evidence type="ECO:0000259" key="3">
    <source>
        <dbReference type="Pfam" id="PF01648"/>
    </source>
</evidence>
<dbReference type="OrthoDB" id="9808281at2"/>
<dbReference type="InterPro" id="IPR008278">
    <property type="entry name" value="4-PPantetheinyl_Trfase_dom"/>
</dbReference>
<dbReference type="Pfam" id="PF01648">
    <property type="entry name" value="ACPS"/>
    <property type="match status" value="1"/>
</dbReference>
<dbReference type="RefSeq" id="WP_099017734.1">
    <property type="nucleotide sequence ID" value="NZ_NIHB01000001.1"/>
</dbReference>
<comment type="caution">
    <text evidence="4">The sequence shown here is derived from an EMBL/GenBank/DDBJ whole genome shotgun (WGS) entry which is preliminary data.</text>
</comment>
<sequence length="184" mass="21221">MQKEINIWLNNNPHKNKRLAKPYSDAILQQLLQNTLNTSARITIKKSKNGKPYVDEPIFFSHSNCRQLHAYVITTAHDIGIDVEYINKKRAVMKLASRYFHPKESKIISDLPTTEKSSMFFKQWTHKEAWCKLDGGNLWSYLNKLPGDEKGLFLYESDRIDGYALAIASPQKIDKIRINSIGNP</sequence>
<accession>A0A4V3DIY5</accession>
<evidence type="ECO:0000256" key="1">
    <source>
        <dbReference type="ARBA" id="ARBA00010990"/>
    </source>
</evidence>
<comment type="similarity">
    <text evidence="1">Belongs to the P-Pant transferase superfamily. Gsp/Sfp/HetI/AcpT family.</text>
</comment>
<reference evidence="4 5" key="1">
    <citation type="submission" date="2019-03" db="EMBL/GenBank/DDBJ databases">
        <title>Genomic Encyclopedia of Type Strains, Phase IV (KMG-IV): sequencing the most valuable type-strain genomes for metagenomic binning, comparative biology and taxonomic classification.</title>
        <authorList>
            <person name="Goeker M."/>
        </authorList>
    </citation>
    <scope>NUCLEOTIDE SEQUENCE [LARGE SCALE GENOMIC DNA]</scope>
    <source>
        <strain evidence="4 5">DSM 25488</strain>
    </source>
</reference>
<dbReference type="Proteomes" id="UP000295724">
    <property type="component" value="Unassembled WGS sequence"/>
</dbReference>
<evidence type="ECO:0000256" key="2">
    <source>
        <dbReference type="ARBA" id="ARBA00022679"/>
    </source>
</evidence>
<dbReference type="AlphaFoldDB" id="A0A4V3DIY5"/>
<feature type="domain" description="4'-phosphopantetheinyl transferase" evidence="3">
    <location>
        <begin position="79"/>
        <end position="143"/>
    </location>
</feature>
<dbReference type="Gene3D" id="3.90.470.20">
    <property type="entry name" value="4'-phosphopantetheinyl transferase domain"/>
    <property type="match status" value="1"/>
</dbReference>